<evidence type="ECO:0000313" key="1">
    <source>
        <dbReference type="EMBL" id="BCT93524.1"/>
    </source>
</evidence>
<accession>A0ABM7Q8C7</accession>
<dbReference type="RefSeq" id="WP_213434439.1">
    <property type="nucleotide sequence ID" value="NZ_AP024545.1"/>
</dbReference>
<organism evidence="1 2">
    <name type="scientific">Noviluteimonas caseinilytica</name>
    <dbReference type="NCBI Taxonomy" id="2675101"/>
    <lineage>
        <taxon>Bacteria</taxon>
        <taxon>Pseudomonadati</taxon>
        <taxon>Pseudomonadota</taxon>
        <taxon>Gammaproteobacteria</taxon>
        <taxon>Lysobacterales</taxon>
        <taxon>Lysobacteraceae</taxon>
        <taxon>Noviluteimonas</taxon>
    </lineage>
</organism>
<reference evidence="1 2" key="1">
    <citation type="submission" date="2021-03" db="EMBL/GenBank/DDBJ databases">
        <title>Complete Genome Sequences of Two Lysobacter Strains Isolated from Sea Water (Lysobacter caseinilyticus) and Soil (Lysobacter helvus) in South Korea.</title>
        <authorList>
            <person name="Watanabe Y."/>
            <person name="Arakawa K."/>
        </authorList>
    </citation>
    <scope>NUCLEOTIDE SEQUENCE [LARGE SCALE GENOMIC DNA]</scope>
    <source>
        <strain evidence="1 2">KVB24</strain>
    </source>
</reference>
<protein>
    <submittedName>
        <fullName evidence="1">Uncharacterized protein</fullName>
    </submittedName>
</protein>
<gene>
    <name evidence="1" type="ORF">LYSCAS_25480</name>
</gene>
<proteinExistence type="predicted"/>
<sequence>MTTVRAHELRACLVELAERTYGQLIELFKDATPERCELMVRELHQVSTVCRQLSSELVQGEPPTV</sequence>
<keyword evidence="2" id="KW-1185">Reference proteome</keyword>
<dbReference type="Proteomes" id="UP000681317">
    <property type="component" value="Chromosome"/>
</dbReference>
<evidence type="ECO:0000313" key="2">
    <source>
        <dbReference type="Proteomes" id="UP000681317"/>
    </source>
</evidence>
<dbReference type="EMBL" id="AP024545">
    <property type="protein sequence ID" value="BCT93524.1"/>
    <property type="molecule type" value="Genomic_DNA"/>
</dbReference>
<name>A0ABM7Q8C7_9GAMM</name>